<gene>
    <name evidence="1" type="ORF">NPIL_261351</name>
</gene>
<protein>
    <submittedName>
        <fullName evidence="1">Uncharacterized protein</fullName>
    </submittedName>
</protein>
<name>A0A8X6PZP3_NEPPI</name>
<reference evidence="1" key="1">
    <citation type="submission" date="2020-08" db="EMBL/GenBank/DDBJ databases">
        <title>Multicomponent nature underlies the extraordinary mechanical properties of spider dragline silk.</title>
        <authorList>
            <person name="Kono N."/>
            <person name="Nakamura H."/>
            <person name="Mori M."/>
            <person name="Yoshida Y."/>
            <person name="Ohtoshi R."/>
            <person name="Malay A.D."/>
            <person name="Moran D.A.P."/>
            <person name="Tomita M."/>
            <person name="Numata K."/>
            <person name="Arakawa K."/>
        </authorList>
    </citation>
    <scope>NUCLEOTIDE SEQUENCE</scope>
</reference>
<dbReference type="AlphaFoldDB" id="A0A8X6PZP3"/>
<sequence>MLWLMGIMSRLITNEFKWNSMAWKNFPVNHSISERKAFPQPIAPKVNLIASSAETSGKIYGIQFSQLFQLHLDPDKMNEKETEKRGKRRK</sequence>
<organism evidence="1 2">
    <name type="scientific">Nephila pilipes</name>
    <name type="common">Giant wood spider</name>
    <name type="synonym">Nephila maculata</name>
    <dbReference type="NCBI Taxonomy" id="299642"/>
    <lineage>
        <taxon>Eukaryota</taxon>
        <taxon>Metazoa</taxon>
        <taxon>Ecdysozoa</taxon>
        <taxon>Arthropoda</taxon>
        <taxon>Chelicerata</taxon>
        <taxon>Arachnida</taxon>
        <taxon>Araneae</taxon>
        <taxon>Araneomorphae</taxon>
        <taxon>Entelegynae</taxon>
        <taxon>Araneoidea</taxon>
        <taxon>Nephilidae</taxon>
        <taxon>Nephila</taxon>
    </lineage>
</organism>
<dbReference type="Proteomes" id="UP000887013">
    <property type="component" value="Unassembled WGS sequence"/>
</dbReference>
<dbReference type="OrthoDB" id="10469544at2759"/>
<evidence type="ECO:0000313" key="1">
    <source>
        <dbReference type="EMBL" id="GFT92451.1"/>
    </source>
</evidence>
<dbReference type="EMBL" id="BMAW01025433">
    <property type="protein sequence ID" value="GFT92451.1"/>
    <property type="molecule type" value="Genomic_DNA"/>
</dbReference>
<comment type="caution">
    <text evidence="1">The sequence shown here is derived from an EMBL/GenBank/DDBJ whole genome shotgun (WGS) entry which is preliminary data.</text>
</comment>
<proteinExistence type="predicted"/>
<accession>A0A8X6PZP3</accession>
<evidence type="ECO:0000313" key="2">
    <source>
        <dbReference type="Proteomes" id="UP000887013"/>
    </source>
</evidence>
<keyword evidence="2" id="KW-1185">Reference proteome</keyword>